<comment type="caution">
    <text evidence="3">The sequence shown here is derived from an EMBL/GenBank/DDBJ whole genome shotgun (WGS) entry which is preliminary data.</text>
</comment>
<dbReference type="AlphaFoldDB" id="A0AAJ0BP02"/>
<evidence type="ECO:0000259" key="2">
    <source>
        <dbReference type="Pfam" id="PF00248"/>
    </source>
</evidence>
<dbReference type="GO" id="GO:0016491">
    <property type="term" value="F:oxidoreductase activity"/>
    <property type="evidence" value="ECO:0007669"/>
    <property type="project" value="UniProtKB-KW"/>
</dbReference>
<gene>
    <name evidence="3" type="ORF">QBC47DRAFT_366930</name>
</gene>
<name>A0AAJ0BP02_9PEZI</name>
<dbReference type="Pfam" id="PF00248">
    <property type="entry name" value="Aldo_ket_red"/>
    <property type="match status" value="1"/>
</dbReference>
<evidence type="ECO:0000256" key="1">
    <source>
        <dbReference type="ARBA" id="ARBA00023002"/>
    </source>
</evidence>
<dbReference type="InterPro" id="IPR020471">
    <property type="entry name" value="AKR"/>
</dbReference>
<feature type="domain" description="NADP-dependent oxidoreductase" evidence="2">
    <location>
        <begin position="64"/>
        <end position="357"/>
    </location>
</feature>
<dbReference type="SUPFAM" id="SSF51430">
    <property type="entry name" value="NAD(P)-linked oxidoreductase"/>
    <property type="match status" value="1"/>
</dbReference>
<dbReference type="PANTHER" id="PTHR43364">
    <property type="entry name" value="NADH-SPECIFIC METHYLGLYOXAL REDUCTASE-RELATED"/>
    <property type="match status" value="1"/>
</dbReference>
<keyword evidence="1" id="KW-0560">Oxidoreductase</keyword>
<sequence length="369" mass="40492">MDQAEVLQAGLSAGMSAVSGFHSSKPNWVDASLAGKNIIPLDEVPTAKSRVLFLSATKPVSASPLCIGAWPWGDTPTWHWSDDEWPAVQAAWKVLYEAGINFIDTAQAYGSGKGEKLVGEAVRGLPRDSFVIQTKWLSTATKLTNFIHPVDAPVKCLKESLERLGLDYVDIYLVHGPIHPQSIHHAAEGMAKCVHDGLARAVGVANYSKEDMLKFADELKKYNVPLAVNQCEFSVLRRLPELSGNIAAARERGIVFQSYSSLGQGRLTGKYNKENPPPKTYRFSSYPMEELEPVLAVLRRIGERHGKSMASVALNYNISKGVVPLVGIRNEKQARDAVEALGWRLSIEDMVAIDKVSIEGKTTKLWQQG</sequence>
<dbReference type="InterPro" id="IPR050523">
    <property type="entry name" value="AKR_Detox_Biosynth"/>
</dbReference>
<keyword evidence="4" id="KW-1185">Reference proteome</keyword>
<dbReference type="Proteomes" id="UP001239445">
    <property type="component" value="Unassembled WGS sequence"/>
</dbReference>
<dbReference type="InterPro" id="IPR023210">
    <property type="entry name" value="NADP_OxRdtase_dom"/>
</dbReference>
<reference evidence="3" key="1">
    <citation type="submission" date="2023-06" db="EMBL/GenBank/DDBJ databases">
        <title>Genome-scale phylogeny and comparative genomics of the fungal order Sordariales.</title>
        <authorList>
            <consortium name="Lawrence Berkeley National Laboratory"/>
            <person name="Hensen N."/>
            <person name="Bonometti L."/>
            <person name="Westerberg I."/>
            <person name="Brannstrom I.O."/>
            <person name="Guillou S."/>
            <person name="Cros-Aarteil S."/>
            <person name="Calhoun S."/>
            <person name="Haridas S."/>
            <person name="Kuo A."/>
            <person name="Mondo S."/>
            <person name="Pangilinan J."/>
            <person name="Riley R."/>
            <person name="Labutti K."/>
            <person name="Andreopoulos B."/>
            <person name="Lipzen A."/>
            <person name="Chen C."/>
            <person name="Yanf M."/>
            <person name="Daum C."/>
            <person name="Ng V."/>
            <person name="Clum A."/>
            <person name="Steindorff A."/>
            <person name="Ohm R."/>
            <person name="Martin F."/>
            <person name="Silar P."/>
            <person name="Natvig D."/>
            <person name="Lalanne C."/>
            <person name="Gautier V."/>
            <person name="Ament-Velasquez S.L."/>
            <person name="Kruys A."/>
            <person name="Hutchinson M.I."/>
            <person name="Powell A.J."/>
            <person name="Barry K."/>
            <person name="Miller A.N."/>
            <person name="Grigoriev I.V."/>
            <person name="Debuchy R."/>
            <person name="Gladieux P."/>
            <person name="Thoren M.H."/>
            <person name="Johannesson H."/>
        </authorList>
    </citation>
    <scope>NUCLEOTIDE SEQUENCE</scope>
    <source>
        <strain evidence="3">PSN4</strain>
    </source>
</reference>
<dbReference type="PRINTS" id="PR00069">
    <property type="entry name" value="ALDKETRDTASE"/>
</dbReference>
<organism evidence="3 4">
    <name type="scientific">Echria macrotheca</name>
    <dbReference type="NCBI Taxonomy" id="438768"/>
    <lineage>
        <taxon>Eukaryota</taxon>
        <taxon>Fungi</taxon>
        <taxon>Dikarya</taxon>
        <taxon>Ascomycota</taxon>
        <taxon>Pezizomycotina</taxon>
        <taxon>Sordariomycetes</taxon>
        <taxon>Sordariomycetidae</taxon>
        <taxon>Sordariales</taxon>
        <taxon>Schizotheciaceae</taxon>
        <taxon>Echria</taxon>
    </lineage>
</organism>
<proteinExistence type="predicted"/>
<dbReference type="PANTHER" id="PTHR43364:SF4">
    <property type="entry name" value="NAD(P)-LINKED OXIDOREDUCTASE SUPERFAMILY PROTEIN"/>
    <property type="match status" value="1"/>
</dbReference>
<dbReference type="Gene3D" id="3.20.20.100">
    <property type="entry name" value="NADP-dependent oxidoreductase domain"/>
    <property type="match status" value="1"/>
</dbReference>
<dbReference type="InterPro" id="IPR036812">
    <property type="entry name" value="NAD(P)_OxRdtase_dom_sf"/>
</dbReference>
<dbReference type="CDD" id="cd19093">
    <property type="entry name" value="AKR_AtPLR-like"/>
    <property type="match status" value="1"/>
</dbReference>
<evidence type="ECO:0000313" key="4">
    <source>
        <dbReference type="Proteomes" id="UP001239445"/>
    </source>
</evidence>
<dbReference type="EMBL" id="MU839827">
    <property type="protein sequence ID" value="KAK1760357.1"/>
    <property type="molecule type" value="Genomic_DNA"/>
</dbReference>
<evidence type="ECO:0000313" key="3">
    <source>
        <dbReference type="EMBL" id="KAK1760357.1"/>
    </source>
</evidence>
<accession>A0AAJ0BP02</accession>
<protein>
    <submittedName>
        <fullName evidence="3">NADP-dependent oxidoreductase domain-containing protein</fullName>
    </submittedName>
</protein>